<name>A0A0D2EGW5_CLAB1</name>
<dbReference type="EMBL" id="KN846996">
    <property type="protein sequence ID" value="KIW89291.1"/>
    <property type="molecule type" value="Genomic_DNA"/>
</dbReference>
<dbReference type="RefSeq" id="XP_016615960.1">
    <property type="nucleotide sequence ID" value="XM_016767862.1"/>
</dbReference>
<evidence type="ECO:0000313" key="2">
    <source>
        <dbReference type="Proteomes" id="UP000053789"/>
    </source>
</evidence>
<sequence>MNGAPLIGYIGGGSARLDGRKIVRRGVYEEILLSKEYILNDGGGGEIKLSDLGTIASLLFRTHSGKEWLGELASWCRRIFRLRAYYFNYTLCPSNVLQLTTSLDATLPCDKCSALCGVLRLKSIQYQNTHTEHEALQNILVALTVEGRFSWRCAIPPSPPGHANRLVLDGPLLPYIENQLDLHATFYGQPEVSQSTVSFSCYHVGHVKETAPLAERIQEAAKYAPDMSSTSATDIPRHIAVIQALLLRICGDAILPLVTEPILSRLCNVFHPPVKDAGSTVLMKLLTLRDPSSLYTRHERSTTTSTRSKQDLDFIAWTPFPPNKDKTGNGTTDHYAIGTKGSTTTGMQTDVFSIRQYPLLFAATPVRGRVPEHDDEPGTNSSSLRCVWQTVLHQPVNKETRFTMAAGTAILLRPFGARRQRWSKYRLTLQLEQAQCTSGGGGGDTGESRGRAPAVAITLFVSLSPPPPPSPSSIQ</sequence>
<proteinExistence type="predicted"/>
<protein>
    <submittedName>
        <fullName evidence="1">Uncharacterized protein</fullName>
    </submittedName>
</protein>
<organism evidence="1 2">
    <name type="scientific">Cladophialophora bantiana (strain ATCC 10958 / CBS 173.52 / CDC B-1940 / NIH 8579)</name>
    <name type="common">Xylohypha bantiana</name>
    <dbReference type="NCBI Taxonomy" id="1442370"/>
    <lineage>
        <taxon>Eukaryota</taxon>
        <taxon>Fungi</taxon>
        <taxon>Dikarya</taxon>
        <taxon>Ascomycota</taxon>
        <taxon>Pezizomycotina</taxon>
        <taxon>Eurotiomycetes</taxon>
        <taxon>Chaetothyriomycetidae</taxon>
        <taxon>Chaetothyriales</taxon>
        <taxon>Herpotrichiellaceae</taxon>
        <taxon>Cladophialophora</taxon>
    </lineage>
</organism>
<accession>A0A0D2EGW5</accession>
<keyword evidence="2" id="KW-1185">Reference proteome</keyword>
<dbReference type="HOGENOM" id="CLU_574906_0_0_1"/>
<gene>
    <name evidence="1" type="ORF">Z519_10144</name>
</gene>
<reference evidence="1" key="1">
    <citation type="submission" date="2015-01" db="EMBL/GenBank/DDBJ databases">
        <title>The Genome Sequence of Cladophialophora bantiana CBS 173.52.</title>
        <authorList>
            <consortium name="The Broad Institute Genomics Platform"/>
            <person name="Cuomo C."/>
            <person name="de Hoog S."/>
            <person name="Gorbushina A."/>
            <person name="Stielow B."/>
            <person name="Teixiera M."/>
            <person name="Abouelleil A."/>
            <person name="Chapman S.B."/>
            <person name="Priest M."/>
            <person name="Young S.K."/>
            <person name="Wortman J."/>
            <person name="Nusbaum C."/>
            <person name="Birren B."/>
        </authorList>
    </citation>
    <scope>NUCLEOTIDE SEQUENCE [LARGE SCALE GENOMIC DNA]</scope>
    <source>
        <strain evidence="1">CBS 173.52</strain>
    </source>
</reference>
<dbReference type="AlphaFoldDB" id="A0A0D2EGW5"/>
<dbReference type="GeneID" id="27703072"/>
<dbReference type="Proteomes" id="UP000053789">
    <property type="component" value="Unassembled WGS sequence"/>
</dbReference>
<dbReference type="OrthoDB" id="3744018at2759"/>
<dbReference type="VEuPathDB" id="FungiDB:Z519_10144"/>
<evidence type="ECO:0000313" key="1">
    <source>
        <dbReference type="EMBL" id="KIW89291.1"/>
    </source>
</evidence>